<dbReference type="InterPro" id="IPR001123">
    <property type="entry name" value="LeuE-type"/>
</dbReference>
<dbReference type="KEGG" id="pphe:PP2015_4067"/>
<proteinExistence type="predicted"/>
<dbReference type="GO" id="GO:0015171">
    <property type="term" value="F:amino acid transmembrane transporter activity"/>
    <property type="evidence" value="ECO:0007669"/>
    <property type="project" value="TreeGrafter"/>
</dbReference>
<feature type="transmembrane region" description="Helical" evidence="6">
    <location>
        <begin position="26"/>
        <end position="48"/>
    </location>
</feature>
<feature type="transmembrane region" description="Helical" evidence="6">
    <location>
        <begin position="204"/>
        <end position="222"/>
    </location>
</feature>
<name>A0A0S2K848_9GAMM</name>
<dbReference type="STRING" id="161398.PP2015_4067"/>
<evidence type="ECO:0000313" key="7">
    <source>
        <dbReference type="EMBL" id="ALO44535.1"/>
    </source>
</evidence>
<feature type="transmembrane region" description="Helical" evidence="6">
    <location>
        <begin position="136"/>
        <end position="157"/>
    </location>
</feature>
<dbReference type="Proteomes" id="UP000061457">
    <property type="component" value="Chromosome II"/>
</dbReference>
<evidence type="ECO:0000256" key="1">
    <source>
        <dbReference type="ARBA" id="ARBA00004651"/>
    </source>
</evidence>
<evidence type="ECO:0000256" key="2">
    <source>
        <dbReference type="ARBA" id="ARBA00022475"/>
    </source>
</evidence>
<feature type="transmembrane region" description="Helical" evidence="6">
    <location>
        <begin position="90"/>
        <end position="108"/>
    </location>
</feature>
<feature type="transmembrane region" description="Helical" evidence="6">
    <location>
        <begin position="60"/>
        <end position="84"/>
    </location>
</feature>
<keyword evidence="4 6" id="KW-1133">Transmembrane helix</keyword>
<keyword evidence="8" id="KW-1185">Reference proteome</keyword>
<evidence type="ECO:0000256" key="3">
    <source>
        <dbReference type="ARBA" id="ARBA00022692"/>
    </source>
</evidence>
<dbReference type="Pfam" id="PF01810">
    <property type="entry name" value="LysE"/>
    <property type="match status" value="1"/>
</dbReference>
<evidence type="ECO:0000256" key="4">
    <source>
        <dbReference type="ARBA" id="ARBA00022989"/>
    </source>
</evidence>
<organism evidence="7 8">
    <name type="scientific">Pseudoalteromonas phenolica</name>
    <dbReference type="NCBI Taxonomy" id="161398"/>
    <lineage>
        <taxon>Bacteria</taxon>
        <taxon>Pseudomonadati</taxon>
        <taxon>Pseudomonadota</taxon>
        <taxon>Gammaproteobacteria</taxon>
        <taxon>Alteromonadales</taxon>
        <taxon>Pseudoalteromonadaceae</taxon>
        <taxon>Pseudoalteromonas</taxon>
    </lineage>
</organism>
<dbReference type="PIRSF" id="PIRSF006324">
    <property type="entry name" value="LeuE"/>
    <property type="match status" value="1"/>
</dbReference>
<evidence type="ECO:0000256" key="6">
    <source>
        <dbReference type="SAM" id="Phobius"/>
    </source>
</evidence>
<evidence type="ECO:0000256" key="5">
    <source>
        <dbReference type="ARBA" id="ARBA00023136"/>
    </source>
</evidence>
<protein>
    <submittedName>
        <fullName evidence="7">Export protein (LysE)</fullName>
    </submittedName>
</protein>
<dbReference type="AlphaFoldDB" id="A0A0S2K848"/>
<evidence type="ECO:0000313" key="8">
    <source>
        <dbReference type="Proteomes" id="UP000061457"/>
    </source>
</evidence>
<keyword evidence="5 6" id="KW-0472">Membrane</keyword>
<comment type="subcellular location">
    <subcellularLocation>
        <location evidence="1">Cell membrane</location>
        <topology evidence="1">Multi-pass membrane protein</topology>
    </subcellularLocation>
</comment>
<dbReference type="EMBL" id="CP013188">
    <property type="protein sequence ID" value="ALO44535.1"/>
    <property type="molecule type" value="Genomic_DNA"/>
</dbReference>
<feature type="transmembrane region" description="Helical" evidence="6">
    <location>
        <begin position="163"/>
        <end position="184"/>
    </location>
</feature>
<dbReference type="PANTHER" id="PTHR30086:SF16">
    <property type="entry name" value="AMINO ACID EFFLUX PERMEASE RHTB FAMILY"/>
    <property type="match status" value="1"/>
</dbReference>
<dbReference type="GO" id="GO:0005886">
    <property type="term" value="C:plasma membrane"/>
    <property type="evidence" value="ECO:0007669"/>
    <property type="project" value="UniProtKB-SubCell"/>
</dbReference>
<dbReference type="PANTHER" id="PTHR30086">
    <property type="entry name" value="ARGININE EXPORTER PROTEIN ARGO"/>
    <property type="match status" value="1"/>
</dbReference>
<sequence>MLSYSEVVRLAAILIMQDNVVELTTWLSLATICAIGAMSPGPSLAVVLRHSLYNSAGHGIAASVAHGVGVGIYAALSIAGLASLITHFPIVFQTLVYAGAAYLAYMGYKILTSKSSGLDVAQANATSYKQAAQDGFAIAFLNPKLAIFFIALFSQFIQPEAMTLTVAILMCGTVLAIDTLWYFFVSVASAKAREKFDLTKKQAVIDKLLGTAFLLLAARVLYQQLIG</sequence>
<keyword evidence="2" id="KW-1003">Cell membrane</keyword>
<gene>
    <name evidence="7" type="ORF">PP2015_4067</name>
</gene>
<accession>A0A0S2K848</accession>
<keyword evidence="3 6" id="KW-0812">Transmembrane</keyword>
<reference evidence="7 8" key="1">
    <citation type="submission" date="2015-11" db="EMBL/GenBank/DDBJ databases">
        <authorList>
            <person name="Zhang Y."/>
            <person name="Guo Z."/>
        </authorList>
    </citation>
    <scope>NUCLEOTIDE SEQUENCE [LARGE SCALE GENOMIC DNA]</scope>
    <source>
        <strain evidence="7 8">KCTC 12086</strain>
    </source>
</reference>
<dbReference type="PATRIC" id="fig|161398.10.peg.4170"/>